<dbReference type="AlphaFoldDB" id="A0AAN8ADJ7"/>
<dbReference type="Proteomes" id="UP001346869">
    <property type="component" value="Unassembled WGS sequence"/>
</dbReference>
<evidence type="ECO:0000313" key="3">
    <source>
        <dbReference type="Proteomes" id="UP001346869"/>
    </source>
</evidence>
<accession>A0AAN8ADJ7</accession>
<evidence type="ECO:0000256" key="1">
    <source>
        <dbReference type="SAM" id="MobiDB-lite"/>
    </source>
</evidence>
<protein>
    <submittedName>
        <fullName evidence="2">Uncharacterized protein</fullName>
    </submittedName>
</protein>
<gene>
    <name evidence="2" type="ORF">PBY51_007546</name>
</gene>
<proteinExistence type="predicted"/>
<feature type="region of interest" description="Disordered" evidence="1">
    <location>
        <begin position="64"/>
        <end position="83"/>
    </location>
</feature>
<name>A0AAN8ADJ7_ELEMC</name>
<dbReference type="EMBL" id="JAUZQC010000017">
    <property type="protein sequence ID" value="KAK5855913.1"/>
    <property type="molecule type" value="Genomic_DNA"/>
</dbReference>
<feature type="region of interest" description="Disordered" evidence="1">
    <location>
        <begin position="94"/>
        <end position="114"/>
    </location>
</feature>
<keyword evidence="3" id="KW-1185">Reference proteome</keyword>
<feature type="compositionally biased region" description="Basic residues" evidence="1">
    <location>
        <begin position="10"/>
        <end position="20"/>
    </location>
</feature>
<feature type="region of interest" description="Disordered" evidence="1">
    <location>
        <begin position="1"/>
        <end position="34"/>
    </location>
</feature>
<sequence length="114" mass="12547">MGPVGEGMRFLHHPTHRPSPHRVYLGQPSRDGQPAIITTQTGKKEEANSEKVLEWRGGVDSEEEAKVLSSCSPSGRATGSDVPPMGIWSFLPLTHPHSRIPESKGTHNKRVVEY</sequence>
<organism evidence="2 3">
    <name type="scientific">Eleginops maclovinus</name>
    <name type="common">Patagonian blennie</name>
    <name type="synonym">Eleginus maclovinus</name>
    <dbReference type="NCBI Taxonomy" id="56733"/>
    <lineage>
        <taxon>Eukaryota</taxon>
        <taxon>Metazoa</taxon>
        <taxon>Chordata</taxon>
        <taxon>Craniata</taxon>
        <taxon>Vertebrata</taxon>
        <taxon>Euteleostomi</taxon>
        <taxon>Actinopterygii</taxon>
        <taxon>Neopterygii</taxon>
        <taxon>Teleostei</taxon>
        <taxon>Neoteleostei</taxon>
        <taxon>Acanthomorphata</taxon>
        <taxon>Eupercaria</taxon>
        <taxon>Perciformes</taxon>
        <taxon>Notothenioidei</taxon>
        <taxon>Eleginopidae</taxon>
        <taxon>Eleginops</taxon>
    </lineage>
</organism>
<comment type="caution">
    <text evidence="2">The sequence shown here is derived from an EMBL/GenBank/DDBJ whole genome shotgun (WGS) entry which is preliminary data.</text>
</comment>
<reference evidence="2 3" key="2">
    <citation type="journal article" date="2023" name="Mol. Biol. Evol.">
        <title>Genomics of Secondarily Temperate Adaptation in the Only Non-Antarctic Icefish.</title>
        <authorList>
            <person name="Rivera-Colon A.G."/>
            <person name="Rayamajhi N."/>
            <person name="Minhas B.F."/>
            <person name="Madrigal G."/>
            <person name="Bilyk K.T."/>
            <person name="Yoon V."/>
            <person name="Hune M."/>
            <person name="Gregory S."/>
            <person name="Cheng C.H.C."/>
            <person name="Catchen J.M."/>
        </authorList>
    </citation>
    <scope>NUCLEOTIDE SEQUENCE [LARGE SCALE GENOMIC DNA]</scope>
    <source>
        <strain evidence="2">JMC-PN-2008</strain>
    </source>
</reference>
<feature type="compositionally biased region" description="Basic and acidic residues" evidence="1">
    <location>
        <begin position="99"/>
        <end position="114"/>
    </location>
</feature>
<evidence type="ECO:0000313" key="2">
    <source>
        <dbReference type="EMBL" id="KAK5855913.1"/>
    </source>
</evidence>
<reference evidence="2 3" key="1">
    <citation type="journal article" date="2023" name="Genes (Basel)">
        <title>Chromosome-Level Genome Assembly and Circadian Gene Repertoire of the Patagonia Blennie Eleginops maclovinus-The Closest Ancestral Proxy of Antarctic Cryonotothenioids.</title>
        <authorList>
            <person name="Cheng C.C."/>
            <person name="Rivera-Colon A.G."/>
            <person name="Minhas B.F."/>
            <person name="Wilson L."/>
            <person name="Rayamajhi N."/>
            <person name="Vargas-Chacoff L."/>
            <person name="Catchen J.M."/>
        </authorList>
    </citation>
    <scope>NUCLEOTIDE SEQUENCE [LARGE SCALE GENOMIC DNA]</scope>
    <source>
        <strain evidence="2">JMC-PN-2008</strain>
    </source>
</reference>